<dbReference type="OrthoDB" id="6022222at2"/>
<feature type="chain" id="PRO_5001973341" evidence="1">
    <location>
        <begin position="20"/>
        <end position="167"/>
    </location>
</feature>
<feature type="signal peptide" evidence="1">
    <location>
        <begin position="1"/>
        <end position="19"/>
    </location>
</feature>
<name>A0A0A0M7G6_9GAMM</name>
<gene>
    <name evidence="2" type="ORF">N791_12880</name>
</gene>
<comment type="caution">
    <text evidence="2">The sequence shown here is derived from an EMBL/GenBank/DDBJ whole genome shotgun (WGS) entry which is preliminary data.</text>
</comment>
<accession>A0A0A0M7G6</accession>
<keyword evidence="1" id="KW-0732">Signal</keyword>
<sequence>MNTTTRLMLLACLSLPVLAACQDEGAAEQEQETVEQAPLTAPTTNDDNEWAAYLSDVVRRNMGDITNSPYVYYLPGSESEGYEGQRERLAEEVDLAMQRGVLEGNLIAFASPESAAMADIVVAAFEKVDEGAMKGVKVIFIGAAEDNERVRAAVEPAGVNYQFVEAR</sequence>
<dbReference type="PROSITE" id="PS51257">
    <property type="entry name" value="PROKAR_LIPOPROTEIN"/>
    <property type="match status" value="1"/>
</dbReference>
<proteinExistence type="predicted"/>
<organism evidence="2 3">
    <name type="scientific">Lysobacter defluvii IMMIB APB-9 = DSM 18482</name>
    <dbReference type="NCBI Taxonomy" id="1385515"/>
    <lineage>
        <taxon>Bacteria</taxon>
        <taxon>Pseudomonadati</taxon>
        <taxon>Pseudomonadota</taxon>
        <taxon>Gammaproteobacteria</taxon>
        <taxon>Lysobacterales</taxon>
        <taxon>Lysobacteraceae</taxon>
        <taxon>Novilysobacter</taxon>
    </lineage>
</organism>
<reference evidence="2 3" key="1">
    <citation type="submission" date="2013-08" db="EMBL/GenBank/DDBJ databases">
        <title>Genomic analysis of Lysobacter defluvii.</title>
        <authorList>
            <person name="Wang Q."/>
            <person name="Wang G."/>
        </authorList>
    </citation>
    <scope>NUCLEOTIDE SEQUENCE [LARGE SCALE GENOMIC DNA]</scope>
    <source>
        <strain evidence="2 3">IMMIB APB-9</strain>
    </source>
</reference>
<dbReference type="Proteomes" id="UP000030003">
    <property type="component" value="Unassembled WGS sequence"/>
</dbReference>
<protein>
    <submittedName>
        <fullName evidence="2">Uncharacterized protein</fullName>
    </submittedName>
</protein>
<dbReference type="AlphaFoldDB" id="A0A0A0M7G6"/>
<dbReference type="EMBL" id="AVBH01000040">
    <property type="protein sequence ID" value="KGO98928.1"/>
    <property type="molecule type" value="Genomic_DNA"/>
</dbReference>
<dbReference type="STRING" id="1385515.GCA_000423325_00637"/>
<dbReference type="RefSeq" id="WP_027069139.1">
    <property type="nucleotide sequence ID" value="NZ_AUHT01000005.1"/>
</dbReference>
<keyword evidence="3" id="KW-1185">Reference proteome</keyword>
<dbReference type="eggNOG" id="ENOG503051F">
    <property type="taxonomic scope" value="Bacteria"/>
</dbReference>
<evidence type="ECO:0000313" key="2">
    <source>
        <dbReference type="EMBL" id="KGO98928.1"/>
    </source>
</evidence>
<evidence type="ECO:0000256" key="1">
    <source>
        <dbReference type="SAM" id="SignalP"/>
    </source>
</evidence>
<evidence type="ECO:0000313" key="3">
    <source>
        <dbReference type="Proteomes" id="UP000030003"/>
    </source>
</evidence>